<name>A0AAW2WRF8_9LAMI</name>
<accession>A0AAW2WRF8</accession>
<gene>
    <name evidence="1" type="ORF">Slati_2121500</name>
</gene>
<dbReference type="PANTHER" id="PTHR46250:SF15">
    <property type="entry name" value="OS01G0523800 PROTEIN"/>
    <property type="match status" value="1"/>
</dbReference>
<proteinExistence type="predicted"/>
<protein>
    <recommendedName>
        <fullName evidence="2">Myb/SANT-like domain-containing protein</fullName>
    </recommendedName>
</protein>
<dbReference type="PANTHER" id="PTHR46250">
    <property type="entry name" value="MYB/SANT-LIKE DNA-BINDING DOMAIN PROTEIN-RELATED"/>
    <property type="match status" value="1"/>
</dbReference>
<organism evidence="1">
    <name type="scientific">Sesamum latifolium</name>
    <dbReference type="NCBI Taxonomy" id="2727402"/>
    <lineage>
        <taxon>Eukaryota</taxon>
        <taxon>Viridiplantae</taxon>
        <taxon>Streptophyta</taxon>
        <taxon>Embryophyta</taxon>
        <taxon>Tracheophyta</taxon>
        <taxon>Spermatophyta</taxon>
        <taxon>Magnoliopsida</taxon>
        <taxon>eudicotyledons</taxon>
        <taxon>Gunneridae</taxon>
        <taxon>Pentapetalae</taxon>
        <taxon>asterids</taxon>
        <taxon>lamiids</taxon>
        <taxon>Lamiales</taxon>
        <taxon>Pedaliaceae</taxon>
        <taxon>Sesamum</taxon>
    </lineage>
</organism>
<reference evidence="1" key="2">
    <citation type="journal article" date="2024" name="Plant">
        <title>Genomic evolution and insights into agronomic trait innovations of Sesamum species.</title>
        <authorList>
            <person name="Miao H."/>
            <person name="Wang L."/>
            <person name="Qu L."/>
            <person name="Liu H."/>
            <person name="Sun Y."/>
            <person name="Le M."/>
            <person name="Wang Q."/>
            <person name="Wei S."/>
            <person name="Zheng Y."/>
            <person name="Lin W."/>
            <person name="Duan Y."/>
            <person name="Cao H."/>
            <person name="Xiong S."/>
            <person name="Wang X."/>
            <person name="Wei L."/>
            <person name="Li C."/>
            <person name="Ma Q."/>
            <person name="Ju M."/>
            <person name="Zhao R."/>
            <person name="Li G."/>
            <person name="Mu C."/>
            <person name="Tian Q."/>
            <person name="Mei H."/>
            <person name="Zhang T."/>
            <person name="Gao T."/>
            <person name="Zhang H."/>
        </authorList>
    </citation>
    <scope>NUCLEOTIDE SEQUENCE</scope>
    <source>
        <strain evidence="1">KEN1</strain>
    </source>
</reference>
<dbReference type="EMBL" id="JACGWN010000007">
    <property type="protein sequence ID" value="KAL0443988.1"/>
    <property type="molecule type" value="Genomic_DNA"/>
</dbReference>
<reference evidence="1" key="1">
    <citation type="submission" date="2020-06" db="EMBL/GenBank/DDBJ databases">
        <authorList>
            <person name="Li T."/>
            <person name="Hu X."/>
            <person name="Zhang T."/>
            <person name="Song X."/>
            <person name="Zhang H."/>
            <person name="Dai N."/>
            <person name="Sheng W."/>
            <person name="Hou X."/>
            <person name="Wei L."/>
        </authorList>
    </citation>
    <scope>NUCLEOTIDE SEQUENCE</scope>
    <source>
        <strain evidence="1">KEN1</strain>
        <tissue evidence="1">Leaf</tissue>
    </source>
</reference>
<dbReference type="AlphaFoldDB" id="A0AAW2WRF8"/>
<evidence type="ECO:0008006" key="2">
    <source>
        <dbReference type="Google" id="ProtNLM"/>
    </source>
</evidence>
<sequence>MKLSSPGRSQLMMIAWILGGDGLSATDSRVLRDAITRPDGLRVPTAERIFTVRIMSRFEDEGSSTLRRRGAPKEKFSSRRIWSVKEEEALANGLKSGGNIRAKPHINSKIHVWKKQYGTLVSMMSKSGLGWDDGKNMITVEENSISDDYVKVDPSVKSMRYKPFPYFPAWREIFGKDRASGDRAKDGKATAETIRTEEATETQDYYVQL</sequence>
<evidence type="ECO:0000313" key="1">
    <source>
        <dbReference type="EMBL" id="KAL0443988.1"/>
    </source>
</evidence>
<comment type="caution">
    <text evidence="1">The sequence shown here is derived from an EMBL/GenBank/DDBJ whole genome shotgun (WGS) entry which is preliminary data.</text>
</comment>